<dbReference type="Proteomes" id="UP000575241">
    <property type="component" value="Unassembled WGS sequence"/>
</dbReference>
<proteinExistence type="predicted"/>
<dbReference type="RefSeq" id="WP_184168528.1">
    <property type="nucleotide sequence ID" value="NZ_JACHLN010000003.1"/>
</dbReference>
<reference evidence="1 2" key="1">
    <citation type="submission" date="2020-08" db="EMBL/GenBank/DDBJ databases">
        <title>Functional genomics of gut bacteria from endangered species of beetles.</title>
        <authorList>
            <person name="Carlos-Shanley C."/>
        </authorList>
    </citation>
    <scope>NUCLEOTIDE SEQUENCE [LARGE SCALE GENOMIC DNA]</scope>
    <source>
        <strain evidence="1 2">S00224</strain>
    </source>
</reference>
<gene>
    <name evidence="1" type="ORF">HNP52_003109</name>
</gene>
<dbReference type="EMBL" id="JACHLN010000003">
    <property type="protein sequence ID" value="MBB4840017.1"/>
    <property type="molecule type" value="Genomic_DNA"/>
</dbReference>
<accession>A0A7W7NTI8</accession>
<sequence>MPSAKKIASVRIARSLQPAELAVNQAALKVLAMGTAVLTARVDGTFHPLEAQDAVDYVGAATAKVFGALSDIKKAHGELRSVGIRHQVIGEGDIYETPGHEAMEPAIIKIAAAA</sequence>
<evidence type="ECO:0000313" key="1">
    <source>
        <dbReference type="EMBL" id="MBB4840017.1"/>
    </source>
</evidence>
<protein>
    <submittedName>
        <fullName evidence="1">Uncharacterized protein</fullName>
    </submittedName>
</protein>
<comment type="caution">
    <text evidence="1">The sequence shown here is derived from an EMBL/GenBank/DDBJ whole genome shotgun (WGS) entry which is preliminary data.</text>
</comment>
<dbReference type="AlphaFoldDB" id="A0A7W7NTI8"/>
<name>A0A7W7NTI8_9SPHN</name>
<evidence type="ECO:0000313" key="2">
    <source>
        <dbReference type="Proteomes" id="UP000575241"/>
    </source>
</evidence>
<organism evidence="1 2">
    <name type="scientific">Sphingomonas kyeonggiensis</name>
    <dbReference type="NCBI Taxonomy" id="1268553"/>
    <lineage>
        <taxon>Bacteria</taxon>
        <taxon>Pseudomonadati</taxon>
        <taxon>Pseudomonadota</taxon>
        <taxon>Alphaproteobacteria</taxon>
        <taxon>Sphingomonadales</taxon>
        <taxon>Sphingomonadaceae</taxon>
        <taxon>Sphingomonas</taxon>
    </lineage>
</organism>
<keyword evidence="2" id="KW-1185">Reference proteome</keyword>